<feature type="region of interest" description="Disordered" evidence="1">
    <location>
        <begin position="79"/>
        <end position="182"/>
    </location>
</feature>
<feature type="transmembrane region" description="Helical" evidence="2">
    <location>
        <begin position="51"/>
        <end position="71"/>
    </location>
</feature>
<keyword evidence="2" id="KW-0812">Transmembrane</keyword>
<sequence length="431" mass="46537">MNDKSISDDDLNVVVDQSDRLGGAGYSDQISVKPVRGQGAVKALFNKENRFRLVLAAVVGLILCGALIWTYSSFSLQKPPQGNSGTVQSGRVYSEANSTTTQSQIDEAKRYNDERLPQEQLKNPNEHPVIVVGEGGENPFGKTLEQRPATRANDLKSDDKSGLTNTSGSSSRAQAARSNEARDWKATDDFITKLLTDEGAAPTPLGLDWNYRAPATAKKVAAVSNTEHSDSTSDGANPNATNKCSKPATRAATMYMATTDLALNSDVGGPVSLTIQSGRLKNSKLVGKFERKEEWLRMELDKLVTKEATLPVQAIGLDMSTTMNAVQGEADYHTLYRYGWWGVGSALKAIGKAAEMNADSNVIISNGTALQTTQADTAREMKIAIGSLGQDLGDVMRERLNRPVTVTLRVNDEVGVFFMDDVCLPNQVKGN</sequence>
<dbReference type="EMBL" id="RBOW01000228">
    <property type="protein sequence ID" value="RMN37389.1"/>
    <property type="molecule type" value="Genomic_DNA"/>
</dbReference>
<proteinExistence type="predicted"/>
<dbReference type="Proteomes" id="UP000281372">
    <property type="component" value="Unassembled WGS sequence"/>
</dbReference>
<comment type="caution">
    <text evidence="3">The sequence shown here is derived from an EMBL/GenBank/DDBJ whole genome shotgun (WGS) entry which is preliminary data.</text>
</comment>
<feature type="compositionally biased region" description="Polar residues" evidence="1">
    <location>
        <begin position="232"/>
        <end position="244"/>
    </location>
</feature>
<gene>
    <name evidence="3" type="ORF">ALQ64_01963</name>
</gene>
<dbReference type="AlphaFoldDB" id="A0A3M3LQ07"/>
<keyword evidence="2" id="KW-1133">Transmembrane helix</keyword>
<evidence type="ECO:0000313" key="4">
    <source>
        <dbReference type="Proteomes" id="UP000281372"/>
    </source>
</evidence>
<evidence type="ECO:0000256" key="2">
    <source>
        <dbReference type="SAM" id="Phobius"/>
    </source>
</evidence>
<feature type="region of interest" description="Disordered" evidence="1">
    <location>
        <begin position="224"/>
        <end position="245"/>
    </location>
</feature>
<accession>A0A3M3LQ07</accession>
<dbReference type="CDD" id="cd16431">
    <property type="entry name" value="IcmE"/>
    <property type="match status" value="1"/>
</dbReference>
<feature type="compositionally biased region" description="Basic and acidic residues" evidence="1">
    <location>
        <begin position="106"/>
        <end position="117"/>
    </location>
</feature>
<dbReference type="RefSeq" id="WP_122377746.1">
    <property type="nucleotide sequence ID" value="NZ_RBOW01000228.1"/>
</dbReference>
<organism evidence="3 4">
    <name type="scientific">Pseudomonas cannabina</name>
    <dbReference type="NCBI Taxonomy" id="86840"/>
    <lineage>
        <taxon>Bacteria</taxon>
        <taxon>Pseudomonadati</taxon>
        <taxon>Pseudomonadota</taxon>
        <taxon>Gammaproteobacteria</taxon>
        <taxon>Pseudomonadales</taxon>
        <taxon>Pseudomonadaceae</taxon>
        <taxon>Pseudomonas</taxon>
    </lineage>
</organism>
<name>A0A3M3LQ07_PSECA</name>
<evidence type="ECO:0000313" key="3">
    <source>
        <dbReference type="EMBL" id="RMN37389.1"/>
    </source>
</evidence>
<reference evidence="3 4" key="1">
    <citation type="submission" date="2018-08" db="EMBL/GenBank/DDBJ databases">
        <title>Recombination of ecologically and evolutionarily significant loci maintains genetic cohesion in the Pseudomonas syringae species complex.</title>
        <authorList>
            <person name="Dillon M."/>
            <person name="Thakur S."/>
            <person name="Almeida R.N.D."/>
            <person name="Weir B.S."/>
            <person name="Guttman D.S."/>
        </authorList>
    </citation>
    <scope>NUCLEOTIDE SEQUENCE [LARGE SCALE GENOMIC DNA]</scope>
    <source>
        <strain evidence="3 4">ICMP 2821</strain>
    </source>
</reference>
<dbReference type="InterPro" id="IPR049855">
    <property type="entry name" value="DotG/IcmE-like_C"/>
</dbReference>
<feature type="compositionally biased region" description="Low complexity" evidence="1">
    <location>
        <begin position="167"/>
        <end position="178"/>
    </location>
</feature>
<evidence type="ECO:0000256" key="1">
    <source>
        <dbReference type="SAM" id="MobiDB-lite"/>
    </source>
</evidence>
<protein>
    <submittedName>
        <fullName evidence="3">Uncharacterized protein</fullName>
    </submittedName>
</protein>
<keyword evidence="2" id="KW-0472">Membrane</keyword>
<feature type="compositionally biased region" description="Polar residues" evidence="1">
    <location>
        <begin position="79"/>
        <end position="105"/>
    </location>
</feature>